<evidence type="ECO:0000259" key="1">
    <source>
        <dbReference type="Pfam" id="PF00122"/>
    </source>
</evidence>
<dbReference type="GO" id="GO:0016787">
    <property type="term" value="F:hydrolase activity"/>
    <property type="evidence" value="ECO:0007669"/>
    <property type="project" value="UniProtKB-KW"/>
</dbReference>
<dbReference type="InterPro" id="IPR008250">
    <property type="entry name" value="ATPase_P-typ_transduc_dom_A_sf"/>
</dbReference>
<dbReference type="Pfam" id="PF00122">
    <property type="entry name" value="E1-E2_ATPase"/>
    <property type="match status" value="1"/>
</dbReference>
<protein>
    <submittedName>
        <fullName evidence="2">Magnesium-transporting ATPase, P-type 1</fullName>
        <ecNumber evidence="2">3.6.3.2</ecNumber>
    </submittedName>
</protein>
<gene>
    <name evidence="2" type="primary">mgtA_8</name>
    <name evidence="2" type="ORF">NCTC12965_01130</name>
</gene>
<feature type="domain" description="P-type ATPase A" evidence="1">
    <location>
        <begin position="12"/>
        <end position="54"/>
    </location>
</feature>
<sequence length="56" mass="6093">MYRSDAHTGKSEHSELPISQLVPGDIIKLSAGDMIPADLRLLSAKDLFISQAALDR</sequence>
<evidence type="ECO:0000313" key="2">
    <source>
        <dbReference type="EMBL" id="VTR20822.1"/>
    </source>
</evidence>
<dbReference type="Gene3D" id="2.70.150.10">
    <property type="entry name" value="Calcium-transporting ATPase, cytoplasmic transduction domain A"/>
    <property type="match status" value="1"/>
</dbReference>
<accession>A0A4U9TR91</accession>
<dbReference type="EC" id="3.6.3.2" evidence="2"/>
<dbReference type="AlphaFoldDB" id="A0A4U9TR91"/>
<name>A0A4U9TR91_SERFO</name>
<proteinExistence type="predicted"/>
<reference evidence="2" key="1">
    <citation type="submission" date="2019-05" db="EMBL/GenBank/DDBJ databases">
        <authorList>
            <consortium name="Pathogen Informatics"/>
        </authorList>
    </citation>
    <scope>NUCLEOTIDE SEQUENCE [LARGE SCALE GENOMIC DNA]</scope>
    <source>
        <strain evidence="2">NCTC12965</strain>
    </source>
</reference>
<dbReference type="SUPFAM" id="SSF81653">
    <property type="entry name" value="Calcium ATPase, transduction domain A"/>
    <property type="match status" value="1"/>
</dbReference>
<organism evidence="2">
    <name type="scientific">Serratia fonticola</name>
    <dbReference type="NCBI Taxonomy" id="47917"/>
    <lineage>
        <taxon>Bacteria</taxon>
        <taxon>Pseudomonadati</taxon>
        <taxon>Pseudomonadota</taxon>
        <taxon>Gammaproteobacteria</taxon>
        <taxon>Enterobacterales</taxon>
        <taxon>Yersiniaceae</taxon>
        <taxon>Serratia</taxon>
    </lineage>
</organism>
<dbReference type="EMBL" id="CABEEZ010000021">
    <property type="protein sequence ID" value="VTR20822.1"/>
    <property type="molecule type" value="Genomic_DNA"/>
</dbReference>
<keyword evidence="2" id="KW-0378">Hydrolase</keyword>
<dbReference type="InterPro" id="IPR059000">
    <property type="entry name" value="ATPase_P-type_domA"/>
</dbReference>